<evidence type="ECO:0000256" key="2">
    <source>
        <dbReference type="ARBA" id="ARBA00022729"/>
    </source>
</evidence>
<evidence type="ECO:0000313" key="4">
    <source>
        <dbReference type="EMBL" id="HJA94592.1"/>
    </source>
</evidence>
<evidence type="ECO:0000259" key="3">
    <source>
        <dbReference type="Pfam" id="PF01522"/>
    </source>
</evidence>
<dbReference type="EMBL" id="DWYY01000185">
    <property type="protein sequence ID" value="HJA94592.1"/>
    <property type="molecule type" value="Genomic_DNA"/>
</dbReference>
<feature type="domain" description="NodB homology" evidence="3">
    <location>
        <begin position="12"/>
        <end position="131"/>
    </location>
</feature>
<dbReference type="SUPFAM" id="SSF88713">
    <property type="entry name" value="Glycoside hydrolase/deacetylase"/>
    <property type="match status" value="1"/>
</dbReference>
<dbReference type="PANTHER" id="PTHR34216">
    <property type="match status" value="1"/>
</dbReference>
<proteinExistence type="predicted"/>
<dbReference type="GO" id="GO:0005576">
    <property type="term" value="C:extracellular region"/>
    <property type="evidence" value="ECO:0007669"/>
    <property type="project" value="UniProtKB-SubCell"/>
</dbReference>
<sequence length="264" mass="30013">MKNIYTCFPEGKYKVLTMSYDDGCQEDRRLVEIMNRNGIRGTFHLNSGLPGANKIPASEWKELYRGHEVSCHTVLHPVISRCPLDQVALQILEDRRALERAVGYPVRGLSYPCGSYSREIVALLPGVGIEYARTTRETGNCGMPEDFLTWEATCHHNHSLLERAREFAALNAPQHLFMLYVWGHSYEFTNDNNWGLIEEFCSRMGCRDDIWYATNIEIVDYMKAARSLKFTVEGDMAYNPGAQDVWIRVGNDVVKVGGGQTVCF</sequence>
<dbReference type="Pfam" id="PF01522">
    <property type="entry name" value="Polysacc_deac_1"/>
    <property type="match status" value="1"/>
</dbReference>
<comment type="caution">
    <text evidence="4">The sequence shown here is derived from an EMBL/GenBank/DDBJ whole genome shotgun (WGS) entry which is preliminary data.</text>
</comment>
<dbReference type="Proteomes" id="UP000886858">
    <property type="component" value="Unassembled WGS sequence"/>
</dbReference>
<dbReference type="InterPro" id="IPR011330">
    <property type="entry name" value="Glyco_hydro/deAcase_b/a-brl"/>
</dbReference>
<dbReference type="InterPro" id="IPR051398">
    <property type="entry name" value="Polysacch_Deacetylase"/>
</dbReference>
<dbReference type="AlphaFoldDB" id="A0A9D2I979"/>
<accession>A0A9D2I979</accession>
<dbReference type="CDD" id="cd10967">
    <property type="entry name" value="CE4_GLA_like_6s"/>
    <property type="match status" value="1"/>
</dbReference>
<evidence type="ECO:0000256" key="1">
    <source>
        <dbReference type="ARBA" id="ARBA00004613"/>
    </source>
</evidence>
<name>A0A9D2I979_9FIRM</name>
<evidence type="ECO:0000313" key="5">
    <source>
        <dbReference type="Proteomes" id="UP000886858"/>
    </source>
</evidence>
<reference evidence="4" key="1">
    <citation type="journal article" date="2021" name="PeerJ">
        <title>Extensive microbial diversity within the chicken gut microbiome revealed by metagenomics and culture.</title>
        <authorList>
            <person name="Gilroy R."/>
            <person name="Ravi A."/>
            <person name="Getino M."/>
            <person name="Pursley I."/>
            <person name="Horton D.L."/>
            <person name="Alikhan N.F."/>
            <person name="Baker D."/>
            <person name="Gharbi K."/>
            <person name="Hall N."/>
            <person name="Watson M."/>
            <person name="Adriaenssens E.M."/>
            <person name="Foster-Nyarko E."/>
            <person name="Jarju S."/>
            <person name="Secka A."/>
            <person name="Antonio M."/>
            <person name="Oren A."/>
            <person name="Chaudhuri R.R."/>
            <person name="La Ragione R."/>
            <person name="Hildebrand F."/>
            <person name="Pallen M.J."/>
        </authorList>
    </citation>
    <scope>NUCLEOTIDE SEQUENCE</scope>
    <source>
        <strain evidence="4">CHK179-7159</strain>
    </source>
</reference>
<dbReference type="GO" id="GO:0005975">
    <property type="term" value="P:carbohydrate metabolic process"/>
    <property type="evidence" value="ECO:0007669"/>
    <property type="project" value="InterPro"/>
</dbReference>
<keyword evidence="2" id="KW-0732">Signal</keyword>
<dbReference type="Gene3D" id="3.20.20.370">
    <property type="entry name" value="Glycoside hydrolase/deacetylase"/>
    <property type="match status" value="1"/>
</dbReference>
<dbReference type="InterPro" id="IPR002509">
    <property type="entry name" value="NODB_dom"/>
</dbReference>
<organism evidence="4 5">
    <name type="scientific">Candidatus Eisenbergiella merdipullorum</name>
    <dbReference type="NCBI Taxonomy" id="2838553"/>
    <lineage>
        <taxon>Bacteria</taxon>
        <taxon>Bacillati</taxon>
        <taxon>Bacillota</taxon>
        <taxon>Clostridia</taxon>
        <taxon>Lachnospirales</taxon>
        <taxon>Lachnospiraceae</taxon>
        <taxon>Eisenbergiella</taxon>
    </lineage>
</organism>
<dbReference type="GO" id="GO:0016810">
    <property type="term" value="F:hydrolase activity, acting on carbon-nitrogen (but not peptide) bonds"/>
    <property type="evidence" value="ECO:0007669"/>
    <property type="project" value="InterPro"/>
</dbReference>
<comment type="subcellular location">
    <subcellularLocation>
        <location evidence="1">Secreted</location>
    </subcellularLocation>
</comment>
<protein>
    <submittedName>
        <fullName evidence="4">Polysaccharide deacetylase family protein</fullName>
    </submittedName>
</protein>
<gene>
    <name evidence="4" type="ORF">H9717_16020</name>
</gene>
<dbReference type="PANTHER" id="PTHR34216:SF3">
    <property type="entry name" value="POLY-BETA-1,6-N-ACETYL-D-GLUCOSAMINE N-DEACETYLASE"/>
    <property type="match status" value="1"/>
</dbReference>
<reference evidence="4" key="2">
    <citation type="submission" date="2021-04" db="EMBL/GenBank/DDBJ databases">
        <authorList>
            <person name="Gilroy R."/>
        </authorList>
    </citation>
    <scope>NUCLEOTIDE SEQUENCE</scope>
    <source>
        <strain evidence="4">CHK179-7159</strain>
    </source>
</reference>